<feature type="compositionally biased region" description="Basic and acidic residues" evidence="1">
    <location>
        <begin position="190"/>
        <end position="200"/>
    </location>
</feature>
<comment type="caution">
    <text evidence="2">The sequence shown here is derived from an EMBL/GenBank/DDBJ whole genome shotgun (WGS) entry which is preliminary data.</text>
</comment>
<dbReference type="EMBL" id="JACDXP010000017">
    <property type="protein sequence ID" value="KAF6513706.1"/>
    <property type="molecule type" value="Genomic_DNA"/>
</dbReference>
<protein>
    <submittedName>
        <fullName evidence="2">Uncharacterized protein</fullName>
    </submittedName>
</protein>
<feature type="compositionally biased region" description="Basic and acidic residues" evidence="1">
    <location>
        <begin position="167"/>
        <end position="176"/>
    </location>
</feature>
<organism evidence="2 3">
    <name type="scientific">Fusarium oxysporum f. sp. conglutinans</name>
    <dbReference type="NCBI Taxonomy" id="100902"/>
    <lineage>
        <taxon>Eukaryota</taxon>
        <taxon>Fungi</taxon>
        <taxon>Dikarya</taxon>
        <taxon>Ascomycota</taxon>
        <taxon>Pezizomycotina</taxon>
        <taxon>Sordariomycetes</taxon>
        <taxon>Hypocreomycetidae</taxon>
        <taxon>Hypocreales</taxon>
        <taxon>Nectriaceae</taxon>
        <taxon>Fusarium</taxon>
        <taxon>Fusarium oxysporum species complex</taxon>
    </lineage>
</organism>
<dbReference type="AlphaFoldDB" id="A0A8H6LC51"/>
<feature type="region of interest" description="Disordered" evidence="1">
    <location>
        <begin position="118"/>
        <end position="200"/>
    </location>
</feature>
<dbReference type="Proteomes" id="UP000593570">
    <property type="component" value="Unassembled WGS sequence"/>
</dbReference>
<sequence>MTTSRTSRVMVPSALCETTMGGFSQHYNRHYNVSTLRSHKFNTSLQKVALKCKTEHLIKNKADRQQATYNSQAGNVVELRKGTAVIPLGPASLEPPTYRIDDRDIYTILFDPEAYNGPEVLRADPQRPNNVIDKDTSAGSHASSPGGDRQHVQGTQDFDGPTEDATGDDRQNVHDAEEPDGPTENTTEGSEEHRTSNEDMEKKIQDCLSENHRCQSVVSSKRTNGEEETYNTIILTRIKGVQSY</sequence>
<accession>A0A8H6LC51</accession>
<gene>
    <name evidence="2" type="ORF">HZS61_007031</name>
</gene>
<proteinExistence type="predicted"/>
<evidence type="ECO:0000313" key="2">
    <source>
        <dbReference type="EMBL" id="KAF6513706.1"/>
    </source>
</evidence>
<name>A0A8H6LC51_FUSOX</name>
<evidence type="ECO:0000256" key="1">
    <source>
        <dbReference type="SAM" id="MobiDB-lite"/>
    </source>
</evidence>
<reference evidence="2 3" key="1">
    <citation type="journal article" date="2020" name="bioRxiv">
        <title>A chromosome-scale genome assembly for the Fusarium oxysporum strain Fo5176 to establish a model Arabidopsis-fungal pathosystem.</title>
        <authorList>
            <person name="Fokkens L."/>
            <person name="Guo L."/>
            <person name="Dora S."/>
            <person name="Wang B."/>
            <person name="Ye K."/>
            <person name="Sanchez-Rodriguez C."/>
            <person name="Croll D."/>
        </authorList>
    </citation>
    <scope>NUCLEOTIDE SEQUENCE [LARGE SCALE GENOMIC DNA]</scope>
    <source>
        <strain evidence="2 3">Fo5176</strain>
    </source>
</reference>
<evidence type="ECO:0000313" key="3">
    <source>
        <dbReference type="Proteomes" id="UP000593570"/>
    </source>
</evidence>